<feature type="domain" description="Solute-binding protein family 3/N-terminal" evidence="4">
    <location>
        <begin position="85"/>
        <end position="316"/>
    </location>
</feature>
<sequence>MKATTHQYANRTLLALGLGTVLSLSLSGCADPTGSANAGTAENHSDQTTPAGVRYNTAPEQDRIRSSKDDKLAASVPADLAQDGKLTVATSAGSVPLTFHASDNTTLIGTETDIAQLVADKLGLELDLQLTSWENWPLQTDSGAVEAVFSNVGINAERIKKYDFAPYRAAYMGFEATTKFEGTVKDAADVSGKKVAVGAGTNQEKILLAWNKELEAQGKEPANLQYYSSDADTVLALSSGRVDLNLAPYPTTVYRENSRDDTKVVGKINAGWPSETLVAATSKRGNGLAEPISAAINELIAEGSYAKVLQRWGLEEEAVKSSKAVTAENYTSR</sequence>
<protein>
    <submittedName>
        <fullName evidence="5">Polar amino acid transport system substrate-binding protein</fullName>
    </submittedName>
</protein>
<accession>A0ABS4XFJ2</accession>
<evidence type="ECO:0000256" key="3">
    <source>
        <dbReference type="SAM" id="SignalP"/>
    </source>
</evidence>
<dbReference type="RefSeq" id="WP_209999383.1">
    <property type="nucleotide sequence ID" value="NZ_BAAAJY010000005.1"/>
</dbReference>
<dbReference type="PANTHER" id="PTHR35936">
    <property type="entry name" value="MEMBRANE-BOUND LYTIC MUREIN TRANSGLYCOSYLASE F"/>
    <property type="match status" value="1"/>
</dbReference>
<dbReference type="PANTHER" id="PTHR35936:SF17">
    <property type="entry name" value="ARGININE-BINDING EXTRACELLULAR PROTEIN ARTP"/>
    <property type="match status" value="1"/>
</dbReference>
<keyword evidence="6" id="KW-1185">Reference proteome</keyword>
<dbReference type="SMART" id="SM00062">
    <property type="entry name" value="PBPb"/>
    <property type="match status" value="1"/>
</dbReference>
<dbReference type="Gene3D" id="3.40.190.10">
    <property type="entry name" value="Periplasmic binding protein-like II"/>
    <property type="match status" value="2"/>
</dbReference>
<proteinExistence type="predicted"/>
<feature type="signal peptide" evidence="3">
    <location>
        <begin position="1"/>
        <end position="30"/>
    </location>
</feature>
<gene>
    <name evidence="5" type="ORF">JOF47_002726</name>
</gene>
<dbReference type="Pfam" id="PF00497">
    <property type="entry name" value="SBP_bac_3"/>
    <property type="match status" value="1"/>
</dbReference>
<dbReference type="SUPFAM" id="SSF53850">
    <property type="entry name" value="Periplasmic binding protein-like II"/>
    <property type="match status" value="1"/>
</dbReference>
<evidence type="ECO:0000313" key="5">
    <source>
        <dbReference type="EMBL" id="MBP2387215.1"/>
    </source>
</evidence>
<name>A0ABS4XFJ2_9MICC</name>
<evidence type="ECO:0000259" key="4">
    <source>
        <dbReference type="SMART" id="SM00062"/>
    </source>
</evidence>
<comment type="caution">
    <text evidence="5">The sequence shown here is derived from an EMBL/GenBank/DDBJ whole genome shotgun (WGS) entry which is preliminary data.</text>
</comment>
<keyword evidence="1 3" id="KW-0732">Signal</keyword>
<dbReference type="PROSITE" id="PS51257">
    <property type="entry name" value="PROKAR_LIPOPROTEIN"/>
    <property type="match status" value="1"/>
</dbReference>
<dbReference type="Proteomes" id="UP001296993">
    <property type="component" value="Unassembled WGS sequence"/>
</dbReference>
<dbReference type="EMBL" id="JAGIOF010000001">
    <property type="protein sequence ID" value="MBP2387215.1"/>
    <property type="molecule type" value="Genomic_DNA"/>
</dbReference>
<feature type="compositionally biased region" description="Polar residues" evidence="2">
    <location>
        <begin position="34"/>
        <end position="50"/>
    </location>
</feature>
<evidence type="ECO:0000256" key="1">
    <source>
        <dbReference type="ARBA" id="ARBA00022729"/>
    </source>
</evidence>
<organism evidence="5 6">
    <name type="scientific">Paeniglutamicibacter kerguelensis</name>
    <dbReference type="NCBI Taxonomy" id="254788"/>
    <lineage>
        <taxon>Bacteria</taxon>
        <taxon>Bacillati</taxon>
        <taxon>Actinomycetota</taxon>
        <taxon>Actinomycetes</taxon>
        <taxon>Micrococcales</taxon>
        <taxon>Micrococcaceae</taxon>
        <taxon>Paeniglutamicibacter</taxon>
    </lineage>
</organism>
<feature type="region of interest" description="Disordered" evidence="2">
    <location>
        <begin position="34"/>
        <end position="54"/>
    </location>
</feature>
<evidence type="ECO:0000256" key="2">
    <source>
        <dbReference type="SAM" id="MobiDB-lite"/>
    </source>
</evidence>
<reference evidence="5 6" key="1">
    <citation type="submission" date="2021-03" db="EMBL/GenBank/DDBJ databases">
        <title>Sequencing the genomes of 1000 actinobacteria strains.</title>
        <authorList>
            <person name="Klenk H.-P."/>
        </authorList>
    </citation>
    <scope>NUCLEOTIDE SEQUENCE [LARGE SCALE GENOMIC DNA]</scope>
    <source>
        <strain evidence="5 6">DSM 15797</strain>
    </source>
</reference>
<feature type="chain" id="PRO_5045128160" evidence="3">
    <location>
        <begin position="31"/>
        <end position="333"/>
    </location>
</feature>
<evidence type="ECO:0000313" key="6">
    <source>
        <dbReference type="Proteomes" id="UP001296993"/>
    </source>
</evidence>
<dbReference type="InterPro" id="IPR001638">
    <property type="entry name" value="Solute-binding_3/MltF_N"/>
</dbReference>